<proteinExistence type="predicted"/>
<gene>
    <name evidence="1" type="ORF">BIFAD42_19840</name>
</gene>
<evidence type="ECO:0000313" key="2">
    <source>
        <dbReference type="Proteomes" id="UP000886943"/>
    </source>
</evidence>
<reference evidence="1" key="1">
    <citation type="submission" date="2021-08" db="EMBL/GenBank/DDBJ databases">
        <title>Draft genome sequence of the GABA producer Bifidobacterium adolescentis 4-2, isolated from healthy human feces.</title>
        <authorList>
            <person name="Altaib H."/>
            <person name="Niwa R."/>
            <person name="Abe M."/>
            <person name="Suzuki T."/>
        </authorList>
    </citation>
    <scope>NUCLEOTIDE SEQUENCE</scope>
    <source>
        <strain evidence="1">4-2</strain>
    </source>
</reference>
<dbReference type="EMBL" id="BPPZ01000017">
    <property type="protein sequence ID" value="GJD15000.1"/>
    <property type="molecule type" value="Genomic_DNA"/>
</dbReference>
<comment type="caution">
    <text evidence="1">The sequence shown here is derived from an EMBL/GenBank/DDBJ whole genome shotgun (WGS) entry which is preliminary data.</text>
</comment>
<dbReference type="Proteomes" id="UP000886943">
    <property type="component" value="Unassembled WGS sequence"/>
</dbReference>
<organism evidence="1 2">
    <name type="scientific">Bifidobacterium adolescentis</name>
    <dbReference type="NCBI Taxonomy" id="1680"/>
    <lineage>
        <taxon>Bacteria</taxon>
        <taxon>Bacillati</taxon>
        <taxon>Actinomycetota</taxon>
        <taxon>Actinomycetes</taxon>
        <taxon>Bifidobacteriales</taxon>
        <taxon>Bifidobacteriaceae</taxon>
        <taxon>Bifidobacterium</taxon>
    </lineage>
</organism>
<sequence>MRKRMTAYWWDKDKNAVAISYKDNRLILTVDDAQALLRQLEMLLPERPSRDEPEEPGFYRTRTGAFLRKNSNGAWSALFINGDLIPRYWNDQDDYAKWETVLDCLYPRAFPLTPTTAPYPLKGE</sequence>
<accession>A0AAN5AGR3</accession>
<name>A0AAN5AGR3_BIFAD</name>
<protein>
    <submittedName>
        <fullName evidence="1">Uncharacterized protein</fullName>
    </submittedName>
</protein>
<dbReference type="AlphaFoldDB" id="A0AAN5AGR3"/>
<evidence type="ECO:0000313" key="1">
    <source>
        <dbReference type="EMBL" id="GJD15000.1"/>
    </source>
</evidence>